<dbReference type="PANTHER" id="PTHR47765">
    <property type="entry name" value="3'-5' EXONUCLEASE DOMAIN-CONTAINING PROTEIN"/>
    <property type="match status" value="1"/>
</dbReference>
<name>A0AA38KJ82_TAXCH</name>
<accession>A0AA38KJ82</accession>
<keyword evidence="3" id="KW-1185">Reference proteome</keyword>
<dbReference type="Proteomes" id="UP000824469">
    <property type="component" value="Unassembled WGS sequence"/>
</dbReference>
<evidence type="ECO:0000256" key="1">
    <source>
        <dbReference type="SAM" id="MobiDB-lite"/>
    </source>
</evidence>
<evidence type="ECO:0000313" key="2">
    <source>
        <dbReference type="EMBL" id="KAH9306066.1"/>
    </source>
</evidence>
<dbReference type="EMBL" id="JAHRHJ020000008">
    <property type="protein sequence ID" value="KAH9306066.1"/>
    <property type="molecule type" value="Genomic_DNA"/>
</dbReference>
<dbReference type="PANTHER" id="PTHR47765:SF2">
    <property type="entry name" value="EXONUCLEASE MUT-7 HOMOLOG"/>
    <property type="match status" value="1"/>
</dbReference>
<evidence type="ECO:0000313" key="3">
    <source>
        <dbReference type="Proteomes" id="UP000824469"/>
    </source>
</evidence>
<organism evidence="2 3">
    <name type="scientific">Taxus chinensis</name>
    <name type="common">Chinese yew</name>
    <name type="synonym">Taxus wallichiana var. chinensis</name>
    <dbReference type="NCBI Taxonomy" id="29808"/>
    <lineage>
        <taxon>Eukaryota</taxon>
        <taxon>Viridiplantae</taxon>
        <taxon>Streptophyta</taxon>
        <taxon>Embryophyta</taxon>
        <taxon>Tracheophyta</taxon>
        <taxon>Spermatophyta</taxon>
        <taxon>Pinopsida</taxon>
        <taxon>Pinidae</taxon>
        <taxon>Conifers II</taxon>
        <taxon>Cupressales</taxon>
        <taxon>Taxaceae</taxon>
        <taxon>Taxus</taxon>
    </lineage>
</organism>
<feature type="region of interest" description="Disordered" evidence="1">
    <location>
        <begin position="459"/>
        <end position="516"/>
    </location>
</feature>
<feature type="non-terminal residue" evidence="2">
    <location>
        <position position="620"/>
    </location>
</feature>
<sequence length="620" mass="69299">FEAICVQMEANKKSAEKSLVLHVFSDLKRTSPLFFVGILKQSYIYGKGKAVIKFQTLRQQVMEALPSAPPPGPATYVMHCLNVLLLIDAPYGEGLSHLLTSALSYLDKLNRPFADAAEARKLAAQLFNRVVFGSVKLEERILIKVATVFDIGMEDLVEAVYSSKLESEKSVKAKINLEAFILKLIRSRNYSSAESLLKQFSLQYSTPQEFLNTMIHDNQVEVAEQWASCMGKDMICSLVRHLINTKMFKKAYNIVKKYKLKQEFPDAYYQYKKSKLKKLAWKACWDVAEMTANDDPQLLQCLVDLAFEVGDVEKATDICHRYSLNIPSCSVKAIENHYLQLSDFVSEENVTWIDTIDGLDIATKYFSEVKMVGIDCEWRPNYMKGKGPNKCGEFFFLHGNTLLPAFVPQLPVPHGYTLGKDTSESIPLPVWPDSWPGVTGDHLRNVMREGSRHPEVRFTGKKTMSRTKKASSGAGHIFGKQRIRVDNGKIGSSRQLSPPKKNTPRRSASLASSLERASKEGITTSQALVLAHVVLPSHTTFPQMAANVPWGNAIGPLALPTRHELPRGSRKIIPKFDGDGKTSPNDHISAFFAACVVLSVKYEDVAIRLFVETLLDVATD</sequence>
<gene>
    <name evidence="2" type="ORF">KI387_010470</name>
</gene>
<dbReference type="AlphaFoldDB" id="A0AA38KJ82"/>
<proteinExistence type="predicted"/>
<dbReference type="InterPro" id="IPR052408">
    <property type="entry name" value="Exonuclease_MUT-7-like"/>
</dbReference>
<comment type="caution">
    <text evidence="2">The sequence shown here is derived from an EMBL/GenBank/DDBJ whole genome shotgun (WGS) entry which is preliminary data.</text>
</comment>
<reference evidence="2 3" key="1">
    <citation type="journal article" date="2021" name="Nat. Plants">
        <title>The Taxus genome provides insights into paclitaxel biosynthesis.</title>
        <authorList>
            <person name="Xiong X."/>
            <person name="Gou J."/>
            <person name="Liao Q."/>
            <person name="Li Y."/>
            <person name="Zhou Q."/>
            <person name="Bi G."/>
            <person name="Li C."/>
            <person name="Du R."/>
            <person name="Wang X."/>
            <person name="Sun T."/>
            <person name="Guo L."/>
            <person name="Liang H."/>
            <person name="Lu P."/>
            <person name="Wu Y."/>
            <person name="Zhang Z."/>
            <person name="Ro D.K."/>
            <person name="Shang Y."/>
            <person name="Huang S."/>
            <person name="Yan J."/>
        </authorList>
    </citation>
    <scope>NUCLEOTIDE SEQUENCE [LARGE SCALE GENOMIC DNA]</scope>
    <source>
        <strain evidence="2">Ta-2019</strain>
    </source>
</reference>
<protein>
    <submittedName>
        <fullName evidence="2">Uncharacterized protein</fullName>
    </submittedName>
</protein>
<feature type="compositionally biased region" description="Basic residues" evidence="1">
    <location>
        <begin position="459"/>
        <end position="469"/>
    </location>
</feature>
<feature type="compositionally biased region" description="Low complexity" evidence="1">
    <location>
        <begin position="505"/>
        <end position="515"/>
    </location>
</feature>